<keyword evidence="3" id="KW-0687">Ribonucleoprotein</keyword>
<feature type="compositionally biased region" description="Low complexity" evidence="5">
    <location>
        <begin position="29"/>
        <end position="62"/>
    </location>
</feature>
<dbReference type="InterPro" id="IPR050437">
    <property type="entry name" value="Ribos_protein_bS1-like"/>
</dbReference>
<feature type="region of interest" description="Disordered" evidence="5">
    <location>
        <begin position="428"/>
        <end position="454"/>
    </location>
</feature>
<reference evidence="9 10" key="1">
    <citation type="submission" date="2019-11" db="EMBL/GenBank/DDBJ databases">
        <authorList>
            <person name="Cho J.-C."/>
        </authorList>
    </citation>
    <scope>NUCLEOTIDE SEQUENCE [LARGE SCALE GENOMIC DNA]</scope>
    <source>
        <strain evidence="8 9">JH1073</strain>
        <strain evidence="7 10">JH702</strain>
    </source>
</reference>
<dbReference type="Proteomes" id="UP001219901">
    <property type="component" value="Chromosome"/>
</dbReference>
<feature type="region of interest" description="Disordered" evidence="5">
    <location>
        <begin position="1"/>
        <end position="64"/>
    </location>
</feature>
<dbReference type="EMBL" id="CP046147">
    <property type="protein sequence ID" value="WFG38581.1"/>
    <property type="molecule type" value="Genomic_DNA"/>
</dbReference>
<dbReference type="CDD" id="cd04465">
    <property type="entry name" value="S1_RPS1_repeat_ec2_hs2"/>
    <property type="match status" value="1"/>
</dbReference>
<dbReference type="CDD" id="cd05687">
    <property type="entry name" value="S1_RPS1_repeat_ec1_hs1"/>
    <property type="match status" value="1"/>
</dbReference>
<feature type="compositionally biased region" description="Acidic residues" evidence="5">
    <location>
        <begin position="436"/>
        <end position="454"/>
    </location>
</feature>
<dbReference type="PANTHER" id="PTHR10724">
    <property type="entry name" value="30S RIBOSOMAL PROTEIN S1"/>
    <property type="match status" value="1"/>
</dbReference>
<dbReference type="PANTHER" id="PTHR10724:SF7">
    <property type="entry name" value="SMALL RIBOSOMAL SUBUNIT PROTEIN BS1C"/>
    <property type="match status" value="1"/>
</dbReference>
<dbReference type="GO" id="GO:0003729">
    <property type="term" value="F:mRNA binding"/>
    <property type="evidence" value="ECO:0007669"/>
    <property type="project" value="TreeGrafter"/>
</dbReference>
<evidence type="ECO:0000256" key="2">
    <source>
        <dbReference type="ARBA" id="ARBA00022980"/>
    </source>
</evidence>
<reference evidence="9" key="3">
    <citation type="submission" date="2023-06" db="EMBL/GenBank/DDBJ databases">
        <title>Pangenomics reveal diversification of enzyme families and niche specialization in globally abundant SAR202 bacteria.</title>
        <authorList>
            <person name="Saw J.H.W."/>
        </authorList>
    </citation>
    <scope>NUCLEOTIDE SEQUENCE [LARGE SCALE GENOMIC DNA]</scope>
    <source>
        <strain evidence="9">JH1073</strain>
    </source>
</reference>
<feature type="domain" description="S1 motif" evidence="6">
    <location>
        <begin position="86"/>
        <end position="153"/>
    </location>
</feature>
<evidence type="ECO:0000256" key="4">
    <source>
        <dbReference type="ARBA" id="ARBA00025604"/>
    </source>
</evidence>
<evidence type="ECO:0000313" key="10">
    <source>
        <dbReference type="Proteomes" id="UP001321249"/>
    </source>
</evidence>
<dbReference type="EMBL" id="WMBE01000002">
    <property type="protein sequence ID" value="MDG0867171.1"/>
    <property type="molecule type" value="Genomic_DNA"/>
</dbReference>
<dbReference type="FunFam" id="2.40.50.140:FF:000103">
    <property type="entry name" value="protein RRP5 homolog"/>
    <property type="match status" value="1"/>
</dbReference>
<feature type="domain" description="S1 motif" evidence="6">
    <location>
        <begin position="351"/>
        <end position="420"/>
    </location>
</feature>
<sequence>MATADTPDSQVEAPKVETPVEQNNDAPEAEAAPEAVAAEAPTTETEAPAAEAEAEAPVAVATKPESELTMEDLLEEYLPSKVLRRGEIIDGRVMSRKPEGMLVDIGYKSEGFVPTKEMRSLGEASDELTVGDEIIAYVVNPEGNEGSSILSIDRARGEQGWRVLEKAMDNNETCKGVITGSNRGGAVVESEGVQGFVPLSQLVGPARELYVPGGEPPKEGFIGMEVEFKIIELNRRRNRAIFSERAALQAWKQIQKMRLVQELTEGEIRKGRVAGISNFGAFVDLGGADGLIHISELSWEPVKSPDEIVTVGTEIDVFVLRVDRENLKIALSLRRLQPEPWDEIETKFAVGQTVTGTVTKLANFGAFARIDRGIEGLIHISELAHQVIKHPRDVVNEGDELELKIIRIEPERRRLGLSLKQTLDGSEEVAVASADDSGDSEDIGDFGDIFEDNE</sequence>
<evidence type="ECO:0000313" key="7">
    <source>
        <dbReference type="EMBL" id="MDG0867171.1"/>
    </source>
</evidence>
<dbReference type="Pfam" id="PF00575">
    <property type="entry name" value="S1"/>
    <property type="match status" value="4"/>
</dbReference>
<dbReference type="CDD" id="cd05688">
    <property type="entry name" value="S1_RPS1_repeat_ec3"/>
    <property type="match status" value="1"/>
</dbReference>
<dbReference type="RefSeq" id="WP_342835912.1">
    <property type="nucleotide sequence ID" value="NZ_CP046146.1"/>
</dbReference>
<dbReference type="SUPFAM" id="SSF50249">
    <property type="entry name" value="Nucleic acid-binding proteins"/>
    <property type="match status" value="4"/>
</dbReference>
<accession>A0AAJ5ZGY4</accession>
<reference evidence="8" key="2">
    <citation type="journal article" date="2023" name="Nat. Commun.">
        <title>Cultivation of marine bacteria of the SAR202 clade.</title>
        <authorList>
            <person name="Lim Y."/>
            <person name="Seo J.H."/>
            <person name="Giovannoni S.J."/>
            <person name="Kang I."/>
            <person name="Cho J.C."/>
        </authorList>
    </citation>
    <scope>NUCLEOTIDE SEQUENCE</scope>
    <source>
        <strain evidence="8">JH1073</strain>
    </source>
</reference>
<evidence type="ECO:0000256" key="3">
    <source>
        <dbReference type="ARBA" id="ARBA00023274"/>
    </source>
</evidence>
<dbReference type="AlphaFoldDB" id="A0AAJ5ZGY4"/>
<dbReference type="GO" id="GO:0022627">
    <property type="term" value="C:cytosolic small ribosomal subunit"/>
    <property type="evidence" value="ECO:0007669"/>
    <property type="project" value="TreeGrafter"/>
</dbReference>
<keyword evidence="9" id="KW-1185">Reference proteome</keyword>
<dbReference type="Proteomes" id="UP001321249">
    <property type="component" value="Unassembled WGS sequence"/>
</dbReference>
<dbReference type="InterPro" id="IPR012340">
    <property type="entry name" value="NA-bd_OB-fold"/>
</dbReference>
<gene>
    <name evidence="7" type="ORF">GKO46_08815</name>
    <name evidence="8" type="ORF">GKO48_02820</name>
</gene>
<protein>
    <submittedName>
        <fullName evidence="8">S1 RNA-binding domain-containing protein</fullName>
    </submittedName>
</protein>
<evidence type="ECO:0000313" key="8">
    <source>
        <dbReference type="EMBL" id="WFG38581.1"/>
    </source>
</evidence>
<dbReference type="Gene3D" id="2.40.50.140">
    <property type="entry name" value="Nucleic acid-binding proteins"/>
    <property type="match status" value="4"/>
</dbReference>
<evidence type="ECO:0000313" key="9">
    <source>
        <dbReference type="Proteomes" id="UP001219901"/>
    </source>
</evidence>
<dbReference type="InterPro" id="IPR003029">
    <property type="entry name" value="S1_domain"/>
</dbReference>
<name>A0AAJ5ZGY4_9CHLR</name>
<feature type="domain" description="S1 motif" evidence="6">
    <location>
        <begin position="171"/>
        <end position="245"/>
    </location>
</feature>
<feature type="domain" description="S1 motif" evidence="6">
    <location>
        <begin position="266"/>
        <end position="334"/>
    </location>
</feature>
<evidence type="ECO:0000256" key="5">
    <source>
        <dbReference type="SAM" id="MobiDB-lite"/>
    </source>
</evidence>
<dbReference type="GO" id="GO:0006412">
    <property type="term" value="P:translation"/>
    <property type="evidence" value="ECO:0007669"/>
    <property type="project" value="TreeGrafter"/>
</dbReference>
<dbReference type="SMART" id="SM00316">
    <property type="entry name" value="S1"/>
    <property type="match status" value="4"/>
</dbReference>
<evidence type="ECO:0000259" key="6">
    <source>
        <dbReference type="PROSITE" id="PS50126"/>
    </source>
</evidence>
<proteinExistence type="inferred from homology"/>
<dbReference type="PRINTS" id="PR00681">
    <property type="entry name" value="RIBOSOMALS1"/>
</dbReference>
<organism evidence="8 9">
    <name type="scientific">Candidatus Lucifugimonas marina</name>
    <dbReference type="NCBI Taxonomy" id="3038979"/>
    <lineage>
        <taxon>Bacteria</taxon>
        <taxon>Bacillati</taxon>
        <taxon>Chloroflexota</taxon>
        <taxon>Dehalococcoidia</taxon>
        <taxon>SAR202 cluster</taxon>
        <taxon>Candidatus Lucifugimonadales</taxon>
        <taxon>Candidatus Lucifugimonadaceae</taxon>
        <taxon>Candidatus Lucifugimonas</taxon>
    </lineage>
</organism>
<keyword evidence="2" id="KW-0689">Ribosomal protein</keyword>
<dbReference type="InterPro" id="IPR035104">
    <property type="entry name" value="Ribosomal_protein_S1-like"/>
</dbReference>
<comment type="similarity">
    <text evidence="1">Belongs to the bacterial ribosomal protein bS1 family.</text>
</comment>
<dbReference type="PROSITE" id="PS50126">
    <property type="entry name" value="S1"/>
    <property type="match status" value="4"/>
</dbReference>
<dbReference type="GO" id="GO:0003735">
    <property type="term" value="F:structural constituent of ribosome"/>
    <property type="evidence" value="ECO:0007669"/>
    <property type="project" value="TreeGrafter"/>
</dbReference>
<comment type="function">
    <text evidence="4">Binds mRNA; thus facilitating recognition of the initiation point. It is needed to translate mRNA with a short Shine-Dalgarno (SD) purine-rich sequence.</text>
</comment>
<evidence type="ECO:0000256" key="1">
    <source>
        <dbReference type="ARBA" id="ARBA00006767"/>
    </source>
</evidence>